<dbReference type="EC" id="1.1.1.86" evidence="12"/>
<keyword evidence="10 13" id="KW-0100">Branched-chain amino acid biosynthesis</keyword>
<proteinExistence type="inferred from homology"/>
<comment type="similarity">
    <text evidence="5 13">Belongs to the ketol-acid reductoisomerase family.</text>
</comment>
<evidence type="ECO:0000256" key="10">
    <source>
        <dbReference type="ARBA" id="ARBA00023304"/>
    </source>
</evidence>
<keyword evidence="7 13" id="KW-0479">Metal-binding</keyword>
<name>A0A5C6UB82_9SPHN</name>
<comment type="catalytic activity">
    <reaction evidence="11">
        <text>(2R)-2,3-dihydroxy-3-methylbutanoate + NADP(+) = (2S)-2-acetolactate + NADPH + H(+)</text>
        <dbReference type="Rhea" id="RHEA:22068"/>
        <dbReference type="ChEBI" id="CHEBI:15378"/>
        <dbReference type="ChEBI" id="CHEBI:49072"/>
        <dbReference type="ChEBI" id="CHEBI:57783"/>
        <dbReference type="ChEBI" id="CHEBI:58349"/>
        <dbReference type="ChEBI" id="CHEBI:58476"/>
        <dbReference type="EC" id="1.1.1.86"/>
    </reaction>
</comment>
<feature type="binding site" evidence="13">
    <location>
        <position position="228"/>
    </location>
    <ligand>
        <name>Mg(2+)</name>
        <dbReference type="ChEBI" id="CHEBI:18420"/>
        <label>2</label>
    </ligand>
</feature>
<evidence type="ECO:0000259" key="15">
    <source>
        <dbReference type="PROSITE" id="PS51851"/>
    </source>
</evidence>
<dbReference type="PIRSF" id="PIRSF000116">
    <property type="entry name" value="IlvC_gammaproteo"/>
    <property type="match status" value="1"/>
</dbReference>
<evidence type="ECO:0000256" key="1">
    <source>
        <dbReference type="ARBA" id="ARBA00001946"/>
    </source>
</evidence>
<dbReference type="RefSeq" id="WP_147122942.1">
    <property type="nucleotide sequence ID" value="NZ_VOPY01000002.1"/>
</dbReference>
<evidence type="ECO:0000256" key="7">
    <source>
        <dbReference type="ARBA" id="ARBA00022723"/>
    </source>
</evidence>
<keyword evidence="16" id="KW-0413">Isomerase</keyword>
<dbReference type="EMBL" id="VOPY01000002">
    <property type="protein sequence ID" value="TXC68988.1"/>
    <property type="molecule type" value="Genomic_DNA"/>
</dbReference>
<dbReference type="GO" id="GO:0050661">
    <property type="term" value="F:NADP binding"/>
    <property type="evidence" value="ECO:0007669"/>
    <property type="project" value="InterPro"/>
</dbReference>
<sequence>MPLTIHTDRDADPALLVGRRVAIIGYGNQGHAHALNLHDEGVDVVVGLRAGSGNIAAAKAAGLAVAEPAEAVASADLVSILAPDECHAAIYQEFVAPNLRAGGALCFAHGLSIRFGLVAPRADLDVILVAPKGPGSALRSNYVAGGGMPALFAIEQDHSGDARGIALAYGSALGCGRVAMLETSFAEEAEADLFNEQGVVWGAVPEIIQAGYDVLVEAGFSPEIAYFECITELKLLADLIAQRGIAGMREVISPTAEFAGVKGRGRIVTDASRAELRKILAEVRAGTLTRGLVAEAEAGYPLLSAARRDDRAKPIEAIGERLRDLAG</sequence>
<comment type="pathway">
    <text evidence="3">Amino-acid biosynthesis; L-valine biosynthesis; L-valine from pyruvate: step 2/4.</text>
</comment>
<dbReference type="GO" id="GO:0009099">
    <property type="term" value="P:L-valine biosynthetic process"/>
    <property type="evidence" value="ECO:0007669"/>
    <property type="project" value="UniProtKB-UniRule"/>
</dbReference>
<dbReference type="SUPFAM" id="SSF51735">
    <property type="entry name" value="NAD(P)-binding Rossmann-fold domains"/>
    <property type="match status" value="1"/>
</dbReference>
<evidence type="ECO:0000256" key="11">
    <source>
        <dbReference type="ARBA" id="ARBA00049021"/>
    </source>
</evidence>
<dbReference type="PANTHER" id="PTHR21371">
    <property type="entry name" value="KETOL-ACID REDUCTOISOMERASE, MITOCHONDRIAL"/>
    <property type="match status" value="1"/>
</dbReference>
<dbReference type="Pfam" id="PF07991">
    <property type="entry name" value="KARI_N"/>
    <property type="match status" value="1"/>
</dbReference>
<protein>
    <recommendedName>
        <fullName evidence="12">Ketol-acid reductoisomerase</fullName>
        <ecNumber evidence="12">1.1.1.86</ecNumber>
    </recommendedName>
</protein>
<keyword evidence="17" id="KW-1185">Reference proteome</keyword>
<dbReference type="InterPro" id="IPR008927">
    <property type="entry name" value="6-PGluconate_DH-like_C_sf"/>
</dbReference>
<feature type="binding site" evidence="13">
    <location>
        <position position="232"/>
    </location>
    <ligand>
        <name>Mg(2+)</name>
        <dbReference type="ChEBI" id="CHEBI:18420"/>
        <label>2</label>
    </ligand>
</feature>
<dbReference type="GO" id="GO:0046872">
    <property type="term" value="F:metal ion binding"/>
    <property type="evidence" value="ECO:0007669"/>
    <property type="project" value="UniProtKB-UniRule"/>
</dbReference>
<dbReference type="OrthoDB" id="9804088at2"/>
<dbReference type="SUPFAM" id="SSF48179">
    <property type="entry name" value="6-phosphogluconate dehydrogenase C-terminal domain-like"/>
    <property type="match status" value="1"/>
</dbReference>
<evidence type="ECO:0000256" key="2">
    <source>
        <dbReference type="ARBA" id="ARBA00002172"/>
    </source>
</evidence>
<dbReference type="Pfam" id="PF01450">
    <property type="entry name" value="KARI_C"/>
    <property type="match status" value="1"/>
</dbReference>
<comment type="cofactor">
    <cofactor evidence="1">
        <name>Mg(2+)</name>
        <dbReference type="ChEBI" id="CHEBI:18420"/>
    </cofactor>
</comment>
<dbReference type="Gene3D" id="3.40.50.720">
    <property type="entry name" value="NAD(P)-binding Rossmann-like Domain"/>
    <property type="match status" value="1"/>
</dbReference>
<dbReference type="GO" id="GO:0009097">
    <property type="term" value="P:isoleucine biosynthetic process"/>
    <property type="evidence" value="ECO:0007669"/>
    <property type="project" value="UniProtKB-UniRule"/>
</dbReference>
<dbReference type="UniPathway" id="UPA00049">
    <property type="reaction ID" value="UER00060"/>
</dbReference>
<dbReference type="NCBIfam" id="TIGR00465">
    <property type="entry name" value="ilvC"/>
    <property type="match status" value="1"/>
</dbReference>
<keyword evidence="6 13" id="KW-0028">Amino-acid biosynthesis</keyword>
<dbReference type="PROSITE" id="PS51850">
    <property type="entry name" value="KARI_N"/>
    <property type="match status" value="1"/>
</dbReference>
<dbReference type="InterPro" id="IPR013023">
    <property type="entry name" value="KARI"/>
</dbReference>
<evidence type="ECO:0000256" key="12">
    <source>
        <dbReference type="NCBIfam" id="TIGR00465"/>
    </source>
</evidence>
<dbReference type="InterPro" id="IPR000506">
    <property type="entry name" value="KARI_C"/>
</dbReference>
<dbReference type="InterPro" id="IPR013116">
    <property type="entry name" value="KARI_N"/>
</dbReference>
<dbReference type="Proteomes" id="UP000321129">
    <property type="component" value="Unassembled WGS sequence"/>
</dbReference>
<dbReference type="GO" id="GO:0004455">
    <property type="term" value="F:ketol-acid reductoisomerase activity"/>
    <property type="evidence" value="ECO:0007669"/>
    <property type="project" value="UniProtKB-UniRule"/>
</dbReference>
<feature type="domain" description="KARI C-terminal knotted" evidence="15">
    <location>
        <begin position="184"/>
        <end position="327"/>
    </location>
</feature>
<organism evidence="16 17">
    <name type="scientific">Flavisphingopyxis soli</name>
    <dbReference type="NCBI Taxonomy" id="2601267"/>
    <lineage>
        <taxon>Bacteria</taxon>
        <taxon>Pseudomonadati</taxon>
        <taxon>Pseudomonadota</taxon>
        <taxon>Alphaproteobacteria</taxon>
        <taxon>Sphingomonadales</taxon>
        <taxon>Sphingopyxidaceae</taxon>
        <taxon>Flavisphingopyxis</taxon>
    </lineage>
</organism>
<feature type="binding site" evidence="13">
    <location>
        <position position="253"/>
    </location>
    <ligand>
        <name>substrate</name>
    </ligand>
</feature>
<comment type="function">
    <text evidence="2">Involved in the biosynthesis of branched-chain amino acids (BCAA). Catalyzes an alkyl-migration followed by a ketol-acid reduction of (S)-2-acetolactate (S2AL) to yield (R)-2,3-dihydroxy-isovalerate. In the isomerase reaction, S2AL is rearranged via a Mg-dependent methyl migration to produce 3-hydroxy-3-methyl-2-ketobutyrate (HMKB). In the reductase reaction, this 2-ketoacid undergoes a metal-dependent reduction by NADPH to yield (R)-2,3-dihydroxy-isovalerate.</text>
</comment>
<dbReference type="PANTHER" id="PTHR21371:SF1">
    <property type="entry name" value="KETOL-ACID REDUCTOISOMERASE, MITOCHONDRIAL"/>
    <property type="match status" value="1"/>
</dbReference>
<dbReference type="GO" id="GO:0016853">
    <property type="term" value="F:isomerase activity"/>
    <property type="evidence" value="ECO:0007669"/>
    <property type="project" value="UniProtKB-KW"/>
</dbReference>
<dbReference type="UniPathway" id="UPA00047">
    <property type="reaction ID" value="UER00056"/>
</dbReference>
<dbReference type="AlphaFoldDB" id="A0A5C6UB82"/>
<keyword evidence="8 13" id="KW-0460">Magnesium</keyword>
<evidence type="ECO:0000256" key="9">
    <source>
        <dbReference type="ARBA" id="ARBA00023002"/>
    </source>
</evidence>
<feature type="binding site" evidence="13">
    <location>
        <position position="192"/>
    </location>
    <ligand>
        <name>Mg(2+)</name>
        <dbReference type="ChEBI" id="CHEBI:18420"/>
        <label>2</label>
    </ligand>
</feature>
<dbReference type="Gene3D" id="6.10.240.10">
    <property type="match status" value="1"/>
</dbReference>
<dbReference type="InterPro" id="IPR014359">
    <property type="entry name" value="KARI_prok"/>
</dbReference>
<evidence type="ECO:0000259" key="14">
    <source>
        <dbReference type="PROSITE" id="PS51850"/>
    </source>
</evidence>
<evidence type="ECO:0000256" key="4">
    <source>
        <dbReference type="ARBA" id="ARBA00004885"/>
    </source>
</evidence>
<evidence type="ECO:0000256" key="6">
    <source>
        <dbReference type="ARBA" id="ARBA00022605"/>
    </source>
</evidence>
<evidence type="ECO:0000256" key="5">
    <source>
        <dbReference type="ARBA" id="ARBA00010318"/>
    </source>
</evidence>
<evidence type="ECO:0000313" key="16">
    <source>
        <dbReference type="EMBL" id="TXC68988.1"/>
    </source>
</evidence>
<evidence type="ECO:0000313" key="17">
    <source>
        <dbReference type="Proteomes" id="UP000321129"/>
    </source>
</evidence>
<keyword evidence="9 13" id="KW-0560">Oxidoreductase</keyword>
<feature type="domain" description="KARI N-terminal Rossmann" evidence="14">
    <location>
        <begin position="3"/>
        <end position="183"/>
    </location>
</feature>
<evidence type="ECO:0000256" key="8">
    <source>
        <dbReference type="ARBA" id="ARBA00022842"/>
    </source>
</evidence>
<gene>
    <name evidence="16" type="primary">ilvC</name>
    <name evidence="16" type="ORF">FSZ31_08560</name>
</gene>
<dbReference type="InterPro" id="IPR036291">
    <property type="entry name" value="NAD(P)-bd_dom_sf"/>
</dbReference>
<feature type="binding site" evidence="13">
    <location>
        <position position="196"/>
    </location>
    <ligand>
        <name>Mg(2+)</name>
        <dbReference type="ChEBI" id="CHEBI:18420"/>
        <label>1</label>
    </ligand>
</feature>
<reference evidence="16 17" key="1">
    <citation type="submission" date="2019-08" db="EMBL/GenBank/DDBJ databases">
        <title>Sphingorhabdus soil sp. nov., isolated from arctic soil.</title>
        <authorList>
            <person name="Liu Y."/>
        </authorList>
    </citation>
    <scope>NUCLEOTIDE SEQUENCE [LARGE SCALE GENOMIC DNA]</scope>
    <source>
        <strain evidence="16 17">D-2Q-5-6</strain>
    </source>
</reference>
<evidence type="ECO:0000256" key="3">
    <source>
        <dbReference type="ARBA" id="ARBA00004864"/>
    </source>
</evidence>
<comment type="pathway">
    <text evidence="4">Amino-acid biosynthesis; L-isoleucine biosynthesis; L-isoleucine from 2-oxobutanoate: step 2/4.</text>
</comment>
<dbReference type="PROSITE" id="PS51851">
    <property type="entry name" value="KARI_C"/>
    <property type="match status" value="1"/>
</dbReference>
<feature type="binding site" evidence="13">
    <location>
        <position position="192"/>
    </location>
    <ligand>
        <name>Mg(2+)</name>
        <dbReference type="ChEBI" id="CHEBI:18420"/>
        <label>1</label>
    </ligand>
</feature>
<dbReference type="NCBIfam" id="NF004017">
    <property type="entry name" value="PRK05479.1"/>
    <property type="match status" value="1"/>
</dbReference>
<dbReference type="GO" id="GO:0005829">
    <property type="term" value="C:cytosol"/>
    <property type="evidence" value="ECO:0007669"/>
    <property type="project" value="TreeGrafter"/>
</dbReference>
<accession>A0A5C6UB82</accession>
<comment type="caution">
    <text evidence="16">The sequence shown here is derived from an EMBL/GenBank/DDBJ whole genome shotgun (WGS) entry which is preliminary data.</text>
</comment>
<evidence type="ECO:0000256" key="13">
    <source>
        <dbReference type="PROSITE-ProRule" id="PRU01198"/>
    </source>
</evidence>